<evidence type="ECO:0000256" key="10">
    <source>
        <dbReference type="SAM" id="MobiDB-lite"/>
    </source>
</evidence>
<dbReference type="PRINTS" id="PR00913">
    <property type="entry name" value="LVIRUSORF2"/>
</dbReference>
<dbReference type="GO" id="GO:0006508">
    <property type="term" value="P:proteolysis"/>
    <property type="evidence" value="ECO:0007669"/>
    <property type="project" value="UniProtKB-KW"/>
</dbReference>
<dbReference type="InterPro" id="IPR009003">
    <property type="entry name" value="Peptidase_S1_PA"/>
</dbReference>
<dbReference type="InterPro" id="IPR018019">
    <property type="entry name" value="Luteovirus_Orf2"/>
</dbReference>
<feature type="compositionally biased region" description="Low complexity" evidence="10">
    <location>
        <begin position="625"/>
        <end position="635"/>
    </location>
</feature>
<dbReference type="PROSITE" id="PS51868">
    <property type="entry name" value="PEPTIDASE_S39"/>
    <property type="match status" value="1"/>
</dbReference>
<organism evidence="13">
    <name type="scientific">Chickpea chlorotic stunt virus</name>
    <dbReference type="NCBI Taxonomy" id="328430"/>
    <lineage>
        <taxon>Viruses</taxon>
        <taxon>Riboviria</taxon>
        <taxon>Orthornavirae</taxon>
        <taxon>Pisuviricota</taxon>
        <taxon>Pisoniviricetes</taxon>
        <taxon>Sobelivirales</taxon>
        <taxon>Solemoviridae</taxon>
        <taxon>Polerovirus</taxon>
        <taxon>Polerovirus CPCSV</taxon>
    </lineage>
</organism>
<dbReference type="GO" id="GO:0070008">
    <property type="term" value="F:serine-type exopeptidase activity"/>
    <property type="evidence" value="ECO:0007669"/>
    <property type="project" value="InterPro"/>
</dbReference>
<sequence length="697" mass="77407">MALIQQLAIALFCFCSLFYSGASSSLMANWSSPAYTGVTVLGGTSSDYYQTLGFAPYVYNPVEVPKTIPQFKLPQPELAYTDIFNVLWLKGYQDTKTCLALVFNTSQKSLERMYANLNNITSACALKLSWAIVWVWTWIFWALCSWMVRIITTHIMLIVAVGLLIACTVATAKLLHLIFGSFSVWIIVPVYRSLAFLWKLRSPKSVASTMKIVKEKMTKGFGSYDMIMSPPKSCVLEMLHDDEQHCGYASCILLADGTVGLLTSYHVIEEAYWVKSHKTGNKIKTSDFRPLTQSRNADLTIMVGPPNWQGLLGCSAAQYVTMKNLAAGDARIFYRRDGEWYSGVAKLVGPHELNFVNVLSNTEPGFSGTPYFSGNKIVGVHTGGDENENRNYMAAIPHIEGLTASKYIYETTAPKGRIFDENLYQELLEEFSSAEVHSIMKHRGFDMECAHKFNGGWVWIDCNDDLTLAEIQKLLSSKGKTGYDGVMKIPKSDVYEDKLLNGKNLKGSDTCHIELKEELPRITEETFYDAIDSMELETSKKANLNGERGAVLVKTGEKGFTQKTKNDDGDTVQKVIEALVAKMNVQELEKQVISKVAQKVQKNTSTPPKKNRRRRGKRGGEIKQTASTTSSPPSTNGKYLPPQKRSQGSKPVADSPNSTIQSKNNKVDGVKKSSPNTQKWVKKSEASAGPSSAKKLN</sequence>
<evidence type="ECO:0000256" key="7">
    <source>
        <dbReference type="ARBA" id="ARBA00022825"/>
    </source>
</evidence>
<keyword evidence="6" id="KW-0378">Hydrolase</keyword>
<feature type="region of interest" description="Disordered" evidence="10">
    <location>
        <begin position="598"/>
        <end position="697"/>
    </location>
</feature>
<feature type="transmembrane region" description="Helical" evidence="11">
    <location>
        <begin position="128"/>
        <end position="148"/>
    </location>
</feature>
<name>R4HGK2_9VIRU</name>
<feature type="compositionally biased region" description="Polar residues" evidence="10">
    <location>
        <begin position="644"/>
        <end position="664"/>
    </location>
</feature>
<dbReference type="EMBL" id="JF507725">
    <property type="protein sequence ID" value="AEI55838.1"/>
    <property type="molecule type" value="Genomic_RNA"/>
</dbReference>
<evidence type="ECO:0000259" key="12">
    <source>
        <dbReference type="PROSITE" id="PS51868"/>
    </source>
</evidence>
<evidence type="ECO:0000256" key="11">
    <source>
        <dbReference type="SAM" id="Phobius"/>
    </source>
</evidence>
<evidence type="ECO:0000256" key="2">
    <source>
        <dbReference type="ARBA" id="ARBA00022670"/>
    </source>
</evidence>
<evidence type="ECO:0000256" key="6">
    <source>
        <dbReference type="ARBA" id="ARBA00022801"/>
    </source>
</evidence>
<keyword evidence="3 11" id="KW-0812">Transmembrane</keyword>
<evidence type="ECO:0000256" key="5">
    <source>
        <dbReference type="ARBA" id="ARBA00022758"/>
    </source>
</evidence>
<reference evidence="13" key="1">
    <citation type="journal article" date="2012" name="Arch. Virol.">
        <title>Nucleotide sequence of a chickpea chlorotic stunt virus relative that infects pea and faba bean in China.</title>
        <authorList>
            <person name="Zhou C.J."/>
            <person name="Xiang H.Y."/>
            <person name="Zhuo T."/>
            <person name="Li D.W."/>
            <person name="Yu J.L."/>
            <person name="Han C.G."/>
        </authorList>
    </citation>
    <scope>NUCLEOTIDE SEQUENCE</scope>
    <source>
        <strain evidence="13">CHN</strain>
    </source>
</reference>
<keyword evidence="2" id="KW-0645">Protease</keyword>
<keyword evidence="5" id="KW-0688">Ribosomal frameshifting</keyword>
<dbReference type="MEROPS" id="S39.002"/>
<dbReference type="GO" id="GO:0016020">
    <property type="term" value="C:membrane"/>
    <property type="evidence" value="ECO:0007669"/>
    <property type="project" value="UniProtKB-SubCell"/>
</dbReference>
<keyword evidence="9 11" id="KW-0472">Membrane</keyword>
<proteinExistence type="predicted"/>
<dbReference type="InterPro" id="IPR000382">
    <property type="entry name" value="Peptidase_S39B_luteovirus"/>
</dbReference>
<evidence type="ECO:0000313" key="13">
    <source>
        <dbReference type="EMBL" id="AEI55838.1"/>
    </source>
</evidence>
<dbReference type="GO" id="GO:0075523">
    <property type="term" value="P:viral translational frameshifting"/>
    <property type="evidence" value="ECO:0007669"/>
    <property type="project" value="UniProtKB-KW"/>
</dbReference>
<keyword evidence="8 11" id="KW-1133">Transmembrane helix</keyword>
<feature type="domain" description="Peptidase S39" evidence="12">
    <location>
        <begin position="218"/>
        <end position="410"/>
    </location>
</feature>
<dbReference type="SUPFAM" id="SSF50494">
    <property type="entry name" value="Trypsin-like serine proteases"/>
    <property type="match status" value="1"/>
</dbReference>
<evidence type="ECO:0000256" key="9">
    <source>
        <dbReference type="ARBA" id="ARBA00023136"/>
    </source>
</evidence>
<evidence type="ECO:0000256" key="8">
    <source>
        <dbReference type="ARBA" id="ARBA00022989"/>
    </source>
</evidence>
<protein>
    <submittedName>
        <fullName evidence="13">p1</fullName>
    </submittedName>
</protein>
<feature type="transmembrane region" description="Helical" evidence="11">
    <location>
        <begin position="155"/>
        <end position="172"/>
    </location>
</feature>
<dbReference type="Pfam" id="PF02122">
    <property type="entry name" value="Peptidase_S39"/>
    <property type="match status" value="1"/>
</dbReference>
<keyword evidence="7" id="KW-0720">Serine protease</keyword>
<dbReference type="Gene3D" id="2.40.10.10">
    <property type="entry name" value="Trypsin-like serine proteases"/>
    <property type="match status" value="2"/>
</dbReference>
<comment type="subcellular location">
    <subcellularLocation>
        <location evidence="1">Membrane</location>
        <topology evidence="1">Multi-pass membrane protein</topology>
    </subcellularLocation>
</comment>
<evidence type="ECO:0000256" key="4">
    <source>
        <dbReference type="ARBA" id="ARBA00022729"/>
    </source>
</evidence>
<evidence type="ECO:0000256" key="1">
    <source>
        <dbReference type="ARBA" id="ARBA00004141"/>
    </source>
</evidence>
<evidence type="ECO:0000256" key="3">
    <source>
        <dbReference type="ARBA" id="ARBA00022692"/>
    </source>
</evidence>
<dbReference type="GO" id="GO:0004252">
    <property type="term" value="F:serine-type endopeptidase activity"/>
    <property type="evidence" value="ECO:0007669"/>
    <property type="project" value="InterPro"/>
</dbReference>
<accession>R4HGK2</accession>
<feature type="transmembrane region" description="Helical" evidence="11">
    <location>
        <begin position="178"/>
        <end position="198"/>
    </location>
</feature>
<keyword evidence="4" id="KW-0732">Signal</keyword>
<dbReference type="InterPro" id="IPR043504">
    <property type="entry name" value="Peptidase_S1_PA_chymotrypsin"/>
</dbReference>